<gene>
    <name evidence="1" type="ORF">SDC9_84834</name>
</gene>
<sequence>MDNDKIEKIAGLTTKQSAFLTEYAKTDNLSQACRVANINRSTGYKYLENEDFQLALQEMKTKIVNAAWTKMSSNLEMAVGKVLSILNDPNTTTNAKLRAAELVFTYTARHVDGREIIARMDRLEELFNAE</sequence>
<dbReference type="AlphaFoldDB" id="A0A644ZBE9"/>
<dbReference type="EMBL" id="VSSQ01008206">
    <property type="protein sequence ID" value="MPM38205.1"/>
    <property type="molecule type" value="Genomic_DNA"/>
</dbReference>
<proteinExistence type="predicted"/>
<name>A0A644ZBE9_9ZZZZ</name>
<comment type="caution">
    <text evidence="1">The sequence shown here is derived from an EMBL/GenBank/DDBJ whole genome shotgun (WGS) entry which is preliminary data.</text>
</comment>
<evidence type="ECO:0008006" key="2">
    <source>
        <dbReference type="Google" id="ProtNLM"/>
    </source>
</evidence>
<protein>
    <recommendedName>
        <fullName evidence="2">Homeodomain phBC6A51-type domain-containing protein</fullName>
    </recommendedName>
</protein>
<reference evidence="1" key="1">
    <citation type="submission" date="2019-08" db="EMBL/GenBank/DDBJ databases">
        <authorList>
            <person name="Kucharzyk K."/>
            <person name="Murdoch R.W."/>
            <person name="Higgins S."/>
            <person name="Loffler F."/>
        </authorList>
    </citation>
    <scope>NUCLEOTIDE SEQUENCE</scope>
</reference>
<organism evidence="1">
    <name type="scientific">bioreactor metagenome</name>
    <dbReference type="NCBI Taxonomy" id="1076179"/>
    <lineage>
        <taxon>unclassified sequences</taxon>
        <taxon>metagenomes</taxon>
        <taxon>ecological metagenomes</taxon>
    </lineage>
</organism>
<accession>A0A644ZBE9</accession>
<evidence type="ECO:0000313" key="1">
    <source>
        <dbReference type="EMBL" id="MPM38205.1"/>
    </source>
</evidence>